<dbReference type="PANTHER" id="PTHR43479">
    <property type="entry name" value="ACREF/ENVCD OPERON REPRESSOR-RELATED"/>
    <property type="match status" value="1"/>
</dbReference>
<dbReference type="Proteomes" id="UP001325680">
    <property type="component" value="Chromosome"/>
</dbReference>
<evidence type="ECO:0000259" key="3">
    <source>
        <dbReference type="PROSITE" id="PS50977"/>
    </source>
</evidence>
<feature type="DNA-binding region" description="H-T-H motif" evidence="2">
    <location>
        <begin position="29"/>
        <end position="48"/>
    </location>
</feature>
<evidence type="ECO:0000313" key="4">
    <source>
        <dbReference type="EMBL" id="WQD39563.1"/>
    </source>
</evidence>
<dbReference type="Gene3D" id="1.10.357.10">
    <property type="entry name" value="Tetracycline Repressor, domain 2"/>
    <property type="match status" value="1"/>
</dbReference>
<protein>
    <submittedName>
        <fullName evidence="4">TetR/AcrR family transcriptional regulator</fullName>
    </submittedName>
</protein>
<reference evidence="4 5" key="1">
    <citation type="submission" date="2023-12" db="EMBL/GenBank/DDBJ databases">
        <title>Genome sequencing and assembly of bacterial species from a model synthetic community.</title>
        <authorList>
            <person name="Hogle S.L."/>
        </authorList>
    </citation>
    <scope>NUCLEOTIDE SEQUENCE [LARGE SCALE GENOMIC DNA]</scope>
    <source>
        <strain evidence="4 5">HAMBI_3031</strain>
    </source>
</reference>
<dbReference type="InterPro" id="IPR009057">
    <property type="entry name" value="Homeodomain-like_sf"/>
</dbReference>
<accession>A0ABZ0W8F8</accession>
<evidence type="ECO:0000313" key="5">
    <source>
        <dbReference type="Proteomes" id="UP001325680"/>
    </source>
</evidence>
<evidence type="ECO:0000256" key="2">
    <source>
        <dbReference type="PROSITE-ProRule" id="PRU00335"/>
    </source>
</evidence>
<feature type="domain" description="HTH tetR-type" evidence="3">
    <location>
        <begin position="6"/>
        <end position="66"/>
    </location>
</feature>
<sequence>MSKKDSATEDLIKETAKKIFFTEGRFNATTQEIADAAGVNRTLVHYYFRSKDQLFKKVMEDGRNEFHKKMEEMDHPELSFKQKMKHLINIWMEQGLKYPFLDSYLLSQIIDPKELDSLIEGKNPEYEKIEGFLKEIKKEMKAGNIVTMNPVHFLLNMASLISYPIIMRPLLERTLPVTKKEFDAIMADREAAILKTLFLK</sequence>
<gene>
    <name evidence="4" type="ORF">U0035_05310</name>
</gene>
<evidence type="ECO:0000256" key="1">
    <source>
        <dbReference type="ARBA" id="ARBA00023125"/>
    </source>
</evidence>
<dbReference type="PANTHER" id="PTHR43479:SF11">
    <property type="entry name" value="ACREF_ENVCD OPERON REPRESSOR-RELATED"/>
    <property type="match status" value="1"/>
</dbReference>
<keyword evidence="1 2" id="KW-0238">DNA-binding</keyword>
<organism evidence="4 5">
    <name type="scientific">Niabella yanshanensis</name>
    <dbReference type="NCBI Taxonomy" id="577386"/>
    <lineage>
        <taxon>Bacteria</taxon>
        <taxon>Pseudomonadati</taxon>
        <taxon>Bacteroidota</taxon>
        <taxon>Chitinophagia</taxon>
        <taxon>Chitinophagales</taxon>
        <taxon>Chitinophagaceae</taxon>
        <taxon>Niabella</taxon>
    </lineage>
</organism>
<dbReference type="PROSITE" id="PS50977">
    <property type="entry name" value="HTH_TETR_2"/>
    <property type="match status" value="1"/>
</dbReference>
<dbReference type="EMBL" id="CP139960">
    <property type="protein sequence ID" value="WQD39563.1"/>
    <property type="molecule type" value="Genomic_DNA"/>
</dbReference>
<dbReference type="Pfam" id="PF00440">
    <property type="entry name" value="TetR_N"/>
    <property type="match status" value="1"/>
</dbReference>
<proteinExistence type="predicted"/>
<keyword evidence="5" id="KW-1185">Reference proteome</keyword>
<dbReference type="SUPFAM" id="SSF46689">
    <property type="entry name" value="Homeodomain-like"/>
    <property type="match status" value="1"/>
</dbReference>
<dbReference type="InterPro" id="IPR001647">
    <property type="entry name" value="HTH_TetR"/>
</dbReference>
<name>A0ABZ0W8F8_9BACT</name>
<dbReference type="InterPro" id="IPR050624">
    <property type="entry name" value="HTH-type_Tx_Regulator"/>
</dbReference>
<dbReference type="PRINTS" id="PR00455">
    <property type="entry name" value="HTHTETR"/>
</dbReference>
<dbReference type="RefSeq" id="WP_114788995.1">
    <property type="nucleotide sequence ID" value="NZ_CP139960.1"/>
</dbReference>